<comment type="caution">
    <text evidence="2">The sequence shown here is derived from an EMBL/GenBank/DDBJ whole genome shotgun (WGS) entry which is preliminary data.</text>
</comment>
<proteinExistence type="predicted"/>
<dbReference type="Proteomes" id="UP001176891">
    <property type="component" value="Unassembled WGS sequence"/>
</dbReference>
<feature type="transmembrane region" description="Helical" evidence="1">
    <location>
        <begin position="6"/>
        <end position="24"/>
    </location>
</feature>
<evidence type="ECO:0000256" key="1">
    <source>
        <dbReference type="SAM" id="Phobius"/>
    </source>
</evidence>
<accession>A0ABT8X1F5</accession>
<keyword evidence="3" id="KW-1185">Reference proteome</keyword>
<dbReference type="EMBL" id="JAUOEM010000003">
    <property type="protein sequence ID" value="MDO5987778.1"/>
    <property type="molecule type" value="Genomic_DNA"/>
</dbReference>
<evidence type="ECO:0008006" key="4">
    <source>
        <dbReference type="Google" id="ProtNLM"/>
    </source>
</evidence>
<keyword evidence="1" id="KW-1133">Transmembrane helix</keyword>
<keyword evidence="1" id="KW-0812">Transmembrane</keyword>
<dbReference type="RefSeq" id="WP_303282349.1">
    <property type="nucleotide sequence ID" value="NZ_BAABCZ010000011.1"/>
</dbReference>
<keyword evidence="1" id="KW-0472">Membrane</keyword>
<sequence length="446" mass="51987">MKKKLGYLLLAITIAVLVLYLFRYKRSLIIENKIPITATEILQIDLRQIEHHLLVDAIKNPFKYISFKSKEEKHKSSFNNAFVIPRNLFFFSNKSNFKGAWFSNAIKIKDHTELRDCLLQEGFKESTDKKLELFSKGKIVIAVSGEKVLIVYKKQQHTSVNTAIQTVFKETNFYKKDKDLLKLISNSKSDITYASLDDDLLEADFKKGLFEIKGTLRSNLFITDTYFKHSDNSIGFFASKINKDHHLFSSFILDKNKKKFDNFTKLSMDSIVDNWNGNITFNLKAITKEVDTIVTYEYDDDFNKIEKKSVQKLNTPNTTITLGNEANLYEYFYKNKAIQIIENDTLFASIPIYKMYARRQDSRLTIFTKKQFRSDLLKEETYKLKAYIDINGYLANPLEFSLTPIKKDYLQLLRHASAKLTINDELLIQVSLKEHSRNFLGQFIKP</sequence>
<evidence type="ECO:0000313" key="2">
    <source>
        <dbReference type="EMBL" id="MDO5987778.1"/>
    </source>
</evidence>
<name>A0ABT8X1F5_9FLAO</name>
<organism evidence="2 3">
    <name type="scientific">Flavivirga amylovorans</name>
    <dbReference type="NCBI Taxonomy" id="870486"/>
    <lineage>
        <taxon>Bacteria</taxon>
        <taxon>Pseudomonadati</taxon>
        <taxon>Bacteroidota</taxon>
        <taxon>Flavobacteriia</taxon>
        <taxon>Flavobacteriales</taxon>
        <taxon>Flavobacteriaceae</taxon>
        <taxon>Flavivirga</taxon>
    </lineage>
</organism>
<gene>
    <name evidence="2" type="ORF">Q4Q39_10240</name>
</gene>
<evidence type="ECO:0000313" key="3">
    <source>
        <dbReference type="Proteomes" id="UP001176891"/>
    </source>
</evidence>
<reference evidence="2" key="1">
    <citation type="submission" date="2023-07" db="EMBL/GenBank/DDBJ databases">
        <title>Two novel species in the genus Flavivirga.</title>
        <authorList>
            <person name="Kwon K."/>
        </authorList>
    </citation>
    <scope>NUCLEOTIDE SEQUENCE</scope>
    <source>
        <strain evidence="2">KACC 14157</strain>
    </source>
</reference>
<protein>
    <recommendedName>
        <fullName evidence="4">DUF3352 domain-containing protein</fullName>
    </recommendedName>
</protein>